<dbReference type="NCBIfam" id="NF003843">
    <property type="entry name" value="PRK05422.1"/>
    <property type="match status" value="1"/>
</dbReference>
<dbReference type="PROSITE" id="PS01317">
    <property type="entry name" value="SSRP"/>
    <property type="match status" value="1"/>
</dbReference>
<proteinExistence type="inferred from homology"/>
<dbReference type="GO" id="GO:0070930">
    <property type="term" value="P:trans-translation-dependent protein tagging"/>
    <property type="evidence" value="ECO:0007669"/>
    <property type="project" value="TreeGrafter"/>
</dbReference>
<comment type="similarity">
    <text evidence="3">Belongs to the SmpB family.</text>
</comment>
<sequence length="148" mass="17328">MKSICTNRKAYHDYHIEETFEAGIALTGTEVKSLREGKANLKESYARIKDGELFLVNAHISPYTCGNIYNHEPKRTRKLLMHKREIDRLLGKVKERGFTLVPLSMYFNKRNKAKMELALAKGKTLYDKRESIKKKDEKRLAEREARLR</sequence>
<evidence type="ECO:0000256" key="1">
    <source>
        <dbReference type="ARBA" id="ARBA00022490"/>
    </source>
</evidence>
<dbReference type="InterPro" id="IPR023620">
    <property type="entry name" value="SmpB"/>
</dbReference>
<dbReference type="NCBIfam" id="TIGR00086">
    <property type="entry name" value="smpB"/>
    <property type="match status" value="1"/>
</dbReference>
<dbReference type="AlphaFoldDB" id="A0A971M4L3"/>
<dbReference type="Pfam" id="PF01668">
    <property type="entry name" value="SmpB"/>
    <property type="match status" value="1"/>
</dbReference>
<organism evidence="4 5">
    <name type="scientific">Syntrophorhabdus aromaticivorans</name>
    <dbReference type="NCBI Taxonomy" id="328301"/>
    <lineage>
        <taxon>Bacteria</taxon>
        <taxon>Pseudomonadati</taxon>
        <taxon>Thermodesulfobacteriota</taxon>
        <taxon>Syntrophorhabdia</taxon>
        <taxon>Syntrophorhabdales</taxon>
        <taxon>Syntrophorhabdaceae</taxon>
        <taxon>Syntrophorhabdus</taxon>
    </lineage>
</organism>
<dbReference type="GO" id="GO:0070929">
    <property type="term" value="P:trans-translation"/>
    <property type="evidence" value="ECO:0007669"/>
    <property type="project" value="UniProtKB-UniRule"/>
</dbReference>
<dbReference type="GO" id="GO:0005829">
    <property type="term" value="C:cytosol"/>
    <property type="evidence" value="ECO:0007669"/>
    <property type="project" value="TreeGrafter"/>
</dbReference>
<comment type="caution">
    <text evidence="4">The sequence shown here is derived from an EMBL/GenBank/DDBJ whole genome shotgun (WGS) entry which is preliminary data.</text>
</comment>
<dbReference type="CDD" id="cd09294">
    <property type="entry name" value="SmpB"/>
    <property type="match status" value="1"/>
</dbReference>
<dbReference type="EMBL" id="JAAYEE010000192">
    <property type="protein sequence ID" value="NLW35967.1"/>
    <property type="molecule type" value="Genomic_DNA"/>
</dbReference>
<name>A0A971M4L3_9BACT</name>
<dbReference type="InterPro" id="IPR000037">
    <property type="entry name" value="SsrA-bd_prot"/>
</dbReference>
<comment type="function">
    <text evidence="3">Required for rescue of stalled ribosomes mediated by trans-translation. Binds to transfer-messenger RNA (tmRNA), required for stable association of tmRNA with ribosomes. tmRNA and SmpB together mimic tRNA shape, replacing the anticodon stem-loop with SmpB. tmRNA is encoded by the ssrA gene; the 2 termini fold to resemble tRNA(Ala) and it encodes a 'tag peptide', a short internal open reading frame. During trans-translation Ala-aminoacylated tmRNA acts like a tRNA, entering the A-site of stalled ribosomes, displacing the stalled mRNA. The ribosome then switches to translate the ORF on the tmRNA; the nascent peptide is terminated with the 'tag peptide' encoded by the tmRNA and targeted for degradation. The ribosome is freed to recommence translation, which seems to be the essential function of trans-translation.</text>
</comment>
<dbReference type="Gene3D" id="2.40.280.10">
    <property type="match status" value="1"/>
</dbReference>
<reference evidence="4" key="1">
    <citation type="journal article" date="2020" name="Biotechnol. Biofuels">
        <title>New insights from the biogas microbiome by comprehensive genome-resolved metagenomics of nearly 1600 species originating from multiple anaerobic digesters.</title>
        <authorList>
            <person name="Campanaro S."/>
            <person name="Treu L."/>
            <person name="Rodriguez-R L.M."/>
            <person name="Kovalovszki A."/>
            <person name="Ziels R.M."/>
            <person name="Maus I."/>
            <person name="Zhu X."/>
            <person name="Kougias P.G."/>
            <person name="Basile A."/>
            <person name="Luo G."/>
            <person name="Schluter A."/>
            <person name="Konstantinidis K.T."/>
            <person name="Angelidaki I."/>
        </authorList>
    </citation>
    <scope>NUCLEOTIDE SEQUENCE</scope>
    <source>
        <strain evidence="4">AS06rmzACSIP_7</strain>
    </source>
</reference>
<dbReference type="GO" id="GO:0003723">
    <property type="term" value="F:RNA binding"/>
    <property type="evidence" value="ECO:0007669"/>
    <property type="project" value="UniProtKB-UniRule"/>
</dbReference>
<dbReference type="PANTHER" id="PTHR30308:SF2">
    <property type="entry name" value="SSRA-BINDING PROTEIN"/>
    <property type="match status" value="1"/>
</dbReference>
<dbReference type="HAMAP" id="MF_00023">
    <property type="entry name" value="SmpB"/>
    <property type="match status" value="1"/>
</dbReference>
<evidence type="ECO:0000256" key="2">
    <source>
        <dbReference type="ARBA" id="ARBA00022884"/>
    </source>
</evidence>
<accession>A0A971M4L3</accession>
<dbReference type="Proteomes" id="UP000777265">
    <property type="component" value="Unassembled WGS sequence"/>
</dbReference>
<dbReference type="PANTHER" id="PTHR30308">
    <property type="entry name" value="TMRNA-BINDING COMPONENT OF TRANS-TRANSLATION TAGGING COMPLEX"/>
    <property type="match status" value="1"/>
</dbReference>
<reference evidence="4" key="2">
    <citation type="submission" date="2020-01" db="EMBL/GenBank/DDBJ databases">
        <authorList>
            <person name="Campanaro S."/>
        </authorList>
    </citation>
    <scope>NUCLEOTIDE SEQUENCE</scope>
    <source>
        <strain evidence="4">AS06rmzACSIP_7</strain>
    </source>
</reference>
<dbReference type="InterPro" id="IPR020081">
    <property type="entry name" value="SsrA-bd_prot_CS"/>
</dbReference>
<evidence type="ECO:0000313" key="5">
    <source>
        <dbReference type="Proteomes" id="UP000777265"/>
    </source>
</evidence>
<gene>
    <name evidence="3 4" type="primary">smpB</name>
    <name evidence="4" type="ORF">GXY80_10875</name>
</gene>
<dbReference type="SUPFAM" id="SSF74982">
    <property type="entry name" value="Small protein B (SmpB)"/>
    <property type="match status" value="1"/>
</dbReference>
<comment type="subcellular location">
    <subcellularLocation>
        <location evidence="3">Cytoplasm</location>
    </subcellularLocation>
    <text evidence="3">The tmRNA-SmpB complex associates with stalled 70S ribosomes.</text>
</comment>
<keyword evidence="1 3" id="KW-0963">Cytoplasm</keyword>
<evidence type="ECO:0000313" key="4">
    <source>
        <dbReference type="EMBL" id="NLW35967.1"/>
    </source>
</evidence>
<protein>
    <recommendedName>
        <fullName evidence="3">SsrA-binding protein</fullName>
    </recommendedName>
    <alternativeName>
        <fullName evidence="3">Small protein B</fullName>
    </alternativeName>
</protein>
<keyword evidence="2 3" id="KW-0694">RNA-binding</keyword>
<evidence type="ECO:0000256" key="3">
    <source>
        <dbReference type="HAMAP-Rule" id="MF_00023"/>
    </source>
</evidence>